<dbReference type="GO" id="GO:0006974">
    <property type="term" value="P:DNA damage response"/>
    <property type="evidence" value="ECO:0007669"/>
    <property type="project" value="TreeGrafter"/>
</dbReference>
<dbReference type="Gene3D" id="3.30.110.170">
    <property type="entry name" value="Protein of unknown function (DUF541), domain 1"/>
    <property type="match status" value="1"/>
</dbReference>
<feature type="chain" id="PRO_5004191361" description="DUF541 domain-containing protein" evidence="1">
    <location>
        <begin position="23"/>
        <end position="244"/>
    </location>
</feature>
<name>Q1IP66_KORVE</name>
<protein>
    <recommendedName>
        <fullName evidence="4">DUF541 domain-containing protein</fullName>
    </recommendedName>
</protein>
<dbReference type="AlphaFoldDB" id="Q1IP66"/>
<dbReference type="InterPro" id="IPR007497">
    <property type="entry name" value="SIMPL/DUF541"/>
</dbReference>
<sequence length="244" mass="26548">MYRKIWAGIVSGIALFSIATFAQDRPTVTAVQNSIYVGADGRYEANPDTALVQFNIGAQGDQIKPAYDRATRAAEQVRQILKTNGIDVKDAEIGFFSVAPMYDWKNPKQKVVGYKVSSSIKVKLRDFSKVGAMAEAFGDMDVTENQSISYILQDTEAAKTKAAEDAFRRAKNEAAAVAETAGRQLGELSYASIDTTDIMPIRMMQASPMMAQARMGAPMAAPTADFTPQTIQVTAHVNAMFALR</sequence>
<dbReference type="PANTHER" id="PTHR34387:SF2">
    <property type="entry name" value="SLR1258 PROTEIN"/>
    <property type="match status" value="1"/>
</dbReference>
<keyword evidence="3" id="KW-1185">Reference proteome</keyword>
<reference evidence="2 3" key="1">
    <citation type="journal article" date="2009" name="Appl. Environ. Microbiol.">
        <title>Three genomes from the phylum Acidobacteria provide insight into the lifestyles of these microorganisms in soils.</title>
        <authorList>
            <person name="Ward N.L."/>
            <person name="Challacombe J.F."/>
            <person name="Janssen P.H."/>
            <person name="Henrissat B."/>
            <person name="Coutinho P.M."/>
            <person name="Wu M."/>
            <person name="Xie G."/>
            <person name="Haft D.H."/>
            <person name="Sait M."/>
            <person name="Badger J."/>
            <person name="Barabote R.D."/>
            <person name="Bradley B."/>
            <person name="Brettin T.S."/>
            <person name="Brinkac L.M."/>
            <person name="Bruce D."/>
            <person name="Creasy T."/>
            <person name="Daugherty S.C."/>
            <person name="Davidsen T.M."/>
            <person name="DeBoy R.T."/>
            <person name="Detter J.C."/>
            <person name="Dodson R.J."/>
            <person name="Durkin A.S."/>
            <person name="Ganapathy A."/>
            <person name="Gwinn-Giglio M."/>
            <person name="Han C.S."/>
            <person name="Khouri H."/>
            <person name="Kiss H."/>
            <person name="Kothari S.P."/>
            <person name="Madupu R."/>
            <person name="Nelson K.E."/>
            <person name="Nelson W.C."/>
            <person name="Paulsen I."/>
            <person name="Penn K."/>
            <person name="Ren Q."/>
            <person name="Rosovitz M.J."/>
            <person name="Selengut J.D."/>
            <person name="Shrivastava S."/>
            <person name="Sullivan S.A."/>
            <person name="Tapia R."/>
            <person name="Thompson L.S."/>
            <person name="Watkins K.L."/>
            <person name="Yang Q."/>
            <person name="Yu C."/>
            <person name="Zafar N."/>
            <person name="Zhou L."/>
            <person name="Kuske C.R."/>
        </authorList>
    </citation>
    <scope>NUCLEOTIDE SEQUENCE [LARGE SCALE GENOMIC DNA]</scope>
    <source>
        <strain evidence="2 3">Ellin345</strain>
    </source>
</reference>
<keyword evidence="1" id="KW-0732">Signal</keyword>
<dbReference type="KEGG" id="aba:Acid345_2333"/>
<dbReference type="PANTHER" id="PTHR34387">
    <property type="entry name" value="SLR1258 PROTEIN"/>
    <property type="match status" value="1"/>
</dbReference>
<proteinExistence type="predicted"/>
<dbReference type="Gene3D" id="3.30.70.2970">
    <property type="entry name" value="Protein of unknown function (DUF541), domain 2"/>
    <property type="match status" value="1"/>
</dbReference>
<dbReference type="EMBL" id="CP000360">
    <property type="protein sequence ID" value="ABF41334.1"/>
    <property type="molecule type" value="Genomic_DNA"/>
</dbReference>
<dbReference type="InterPro" id="IPR052022">
    <property type="entry name" value="26kDa_periplasmic_antigen"/>
</dbReference>
<dbReference type="Proteomes" id="UP000002432">
    <property type="component" value="Chromosome"/>
</dbReference>
<dbReference type="STRING" id="204669.Acid345_2333"/>
<evidence type="ECO:0000313" key="3">
    <source>
        <dbReference type="Proteomes" id="UP000002432"/>
    </source>
</evidence>
<dbReference type="Pfam" id="PF04402">
    <property type="entry name" value="SIMPL"/>
    <property type="match status" value="1"/>
</dbReference>
<evidence type="ECO:0000313" key="2">
    <source>
        <dbReference type="EMBL" id="ABF41334.1"/>
    </source>
</evidence>
<evidence type="ECO:0008006" key="4">
    <source>
        <dbReference type="Google" id="ProtNLM"/>
    </source>
</evidence>
<gene>
    <name evidence="2" type="ordered locus">Acid345_2333</name>
</gene>
<dbReference type="HOGENOM" id="CLU_1136874_0_0_0"/>
<feature type="signal peptide" evidence="1">
    <location>
        <begin position="1"/>
        <end position="22"/>
    </location>
</feature>
<dbReference type="OrthoDB" id="702249at2"/>
<dbReference type="EnsemblBacteria" id="ABF41334">
    <property type="protein sequence ID" value="ABF41334"/>
    <property type="gene ID" value="Acid345_2333"/>
</dbReference>
<evidence type="ECO:0000256" key="1">
    <source>
        <dbReference type="SAM" id="SignalP"/>
    </source>
</evidence>
<organism evidence="2 3">
    <name type="scientific">Koribacter versatilis (strain Ellin345)</name>
    <dbReference type="NCBI Taxonomy" id="204669"/>
    <lineage>
        <taxon>Bacteria</taxon>
        <taxon>Pseudomonadati</taxon>
        <taxon>Acidobacteriota</taxon>
        <taxon>Terriglobia</taxon>
        <taxon>Terriglobales</taxon>
        <taxon>Candidatus Korobacteraceae</taxon>
        <taxon>Candidatus Korobacter</taxon>
    </lineage>
</organism>
<dbReference type="eggNOG" id="COG2968">
    <property type="taxonomic scope" value="Bacteria"/>
</dbReference>
<accession>Q1IP66</accession>
<dbReference type="RefSeq" id="WP_011523135.1">
    <property type="nucleotide sequence ID" value="NC_008009.1"/>
</dbReference>